<proteinExistence type="predicted"/>
<dbReference type="AlphaFoldDB" id="A0A9P5MYI3"/>
<gene>
    <name evidence="2" type="ORF">DFH94DRAFT_627937</name>
</gene>
<evidence type="ECO:0000313" key="3">
    <source>
        <dbReference type="Proteomes" id="UP000759537"/>
    </source>
</evidence>
<reference evidence="2" key="2">
    <citation type="journal article" date="2020" name="Nat. Commun.">
        <title>Large-scale genome sequencing of mycorrhizal fungi provides insights into the early evolution of symbiotic traits.</title>
        <authorList>
            <person name="Miyauchi S."/>
            <person name="Kiss E."/>
            <person name="Kuo A."/>
            <person name="Drula E."/>
            <person name="Kohler A."/>
            <person name="Sanchez-Garcia M."/>
            <person name="Morin E."/>
            <person name="Andreopoulos B."/>
            <person name="Barry K.W."/>
            <person name="Bonito G."/>
            <person name="Buee M."/>
            <person name="Carver A."/>
            <person name="Chen C."/>
            <person name="Cichocki N."/>
            <person name="Clum A."/>
            <person name="Culley D."/>
            <person name="Crous P.W."/>
            <person name="Fauchery L."/>
            <person name="Girlanda M."/>
            <person name="Hayes R.D."/>
            <person name="Keri Z."/>
            <person name="LaButti K."/>
            <person name="Lipzen A."/>
            <person name="Lombard V."/>
            <person name="Magnuson J."/>
            <person name="Maillard F."/>
            <person name="Murat C."/>
            <person name="Nolan M."/>
            <person name="Ohm R.A."/>
            <person name="Pangilinan J."/>
            <person name="Pereira M.F."/>
            <person name="Perotto S."/>
            <person name="Peter M."/>
            <person name="Pfister S."/>
            <person name="Riley R."/>
            <person name="Sitrit Y."/>
            <person name="Stielow J.B."/>
            <person name="Szollosi G."/>
            <person name="Zifcakova L."/>
            <person name="Stursova M."/>
            <person name="Spatafora J.W."/>
            <person name="Tedersoo L."/>
            <person name="Vaario L.M."/>
            <person name="Yamada A."/>
            <person name="Yan M."/>
            <person name="Wang P."/>
            <person name="Xu J."/>
            <person name="Bruns T."/>
            <person name="Baldrian P."/>
            <person name="Vilgalys R."/>
            <person name="Dunand C."/>
            <person name="Henrissat B."/>
            <person name="Grigoriev I.V."/>
            <person name="Hibbett D."/>
            <person name="Nagy L.G."/>
            <person name="Martin F.M."/>
        </authorList>
    </citation>
    <scope>NUCLEOTIDE SEQUENCE</scope>
    <source>
        <strain evidence="2">Prilba</strain>
    </source>
</reference>
<accession>A0A9P5MYI3</accession>
<feature type="coiled-coil region" evidence="1">
    <location>
        <begin position="266"/>
        <end position="362"/>
    </location>
</feature>
<sequence length="393" mass="45037">MAWNIDYEHDSEEVILLKRQIAEQGPFAVLFILLDSHPIVILDNRYFTLQSQLIKAKNALDDNKVTLDETTSKLRLEADRALHFDEELRGCRENLDREKVMRQNADLAIRSATERGKEEEVTRRELQQALESISSRDTASNAIISNLRNEKVALERRLRELEANMQQVITAATPKRKGRARSSSFSDVRITALERDLGESQASMMELRAELSKAQEKLRRTEGDLFRLENDKTGLERRTADDIRNMQGIIASKDEEIMRLSGGVDAGLAQEREEELIRRVEEEEAKVQALERLLSETRDLKAVEGALQKAERRLAAEMSKVKGLEEKNVGLNRDAKRVRDELEETRTQAQTLKAALDDSTSRVHTLQAQERCVLMSFCRLNHSHSLSELLRHR</sequence>
<name>A0A9P5MYI3_9AGAM</name>
<reference evidence="2" key="1">
    <citation type="submission" date="2019-10" db="EMBL/GenBank/DDBJ databases">
        <authorList>
            <consortium name="DOE Joint Genome Institute"/>
            <person name="Kuo A."/>
            <person name="Miyauchi S."/>
            <person name="Kiss E."/>
            <person name="Drula E."/>
            <person name="Kohler A."/>
            <person name="Sanchez-Garcia M."/>
            <person name="Andreopoulos B."/>
            <person name="Barry K.W."/>
            <person name="Bonito G."/>
            <person name="Buee M."/>
            <person name="Carver A."/>
            <person name="Chen C."/>
            <person name="Cichocki N."/>
            <person name="Clum A."/>
            <person name="Culley D."/>
            <person name="Crous P.W."/>
            <person name="Fauchery L."/>
            <person name="Girlanda M."/>
            <person name="Hayes R."/>
            <person name="Keri Z."/>
            <person name="LaButti K."/>
            <person name="Lipzen A."/>
            <person name="Lombard V."/>
            <person name="Magnuson J."/>
            <person name="Maillard F."/>
            <person name="Morin E."/>
            <person name="Murat C."/>
            <person name="Nolan M."/>
            <person name="Ohm R."/>
            <person name="Pangilinan J."/>
            <person name="Pereira M."/>
            <person name="Perotto S."/>
            <person name="Peter M."/>
            <person name="Riley R."/>
            <person name="Sitrit Y."/>
            <person name="Stielow B."/>
            <person name="Szollosi G."/>
            <person name="Zifcakova L."/>
            <person name="Stursova M."/>
            <person name="Spatafora J.W."/>
            <person name="Tedersoo L."/>
            <person name="Vaario L.-M."/>
            <person name="Yamada A."/>
            <person name="Yan M."/>
            <person name="Wang P."/>
            <person name="Xu J."/>
            <person name="Bruns T."/>
            <person name="Baldrian P."/>
            <person name="Vilgalys R."/>
            <person name="Henrissat B."/>
            <person name="Grigoriev I.V."/>
            <person name="Hibbett D."/>
            <person name="Nagy L.G."/>
            <person name="Martin F.M."/>
        </authorList>
    </citation>
    <scope>NUCLEOTIDE SEQUENCE</scope>
    <source>
        <strain evidence="2">Prilba</strain>
    </source>
</reference>
<keyword evidence="3" id="KW-1185">Reference proteome</keyword>
<feature type="coiled-coil region" evidence="1">
    <location>
        <begin position="144"/>
        <end position="238"/>
    </location>
</feature>
<organism evidence="2 3">
    <name type="scientific">Russula ochroleuca</name>
    <dbReference type="NCBI Taxonomy" id="152965"/>
    <lineage>
        <taxon>Eukaryota</taxon>
        <taxon>Fungi</taxon>
        <taxon>Dikarya</taxon>
        <taxon>Basidiomycota</taxon>
        <taxon>Agaricomycotina</taxon>
        <taxon>Agaricomycetes</taxon>
        <taxon>Russulales</taxon>
        <taxon>Russulaceae</taxon>
        <taxon>Russula</taxon>
    </lineage>
</organism>
<dbReference type="EMBL" id="WHVB01000006">
    <property type="protein sequence ID" value="KAF8481890.1"/>
    <property type="molecule type" value="Genomic_DNA"/>
</dbReference>
<dbReference type="OrthoDB" id="10255344at2759"/>
<comment type="caution">
    <text evidence="2">The sequence shown here is derived from an EMBL/GenBank/DDBJ whole genome shotgun (WGS) entry which is preliminary data.</text>
</comment>
<protein>
    <submittedName>
        <fullName evidence="2">Uncharacterized protein</fullName>
    </submittedName>
</protein>
<evidence type="ECO:0000256" key="1">
    <source>
        <dbReference type="SAM" id="Coils"/>
    </source>
</evidence>
<dbReference type="Proteomes" id="UP000759537">
    <property type="component" value="Unassembled WGS sequence"/>
</dbReference>
<keyword evidence="1" id="KW-0175">Coiled coil</keyword>
<evidence type="ECO:0000313" key="2">
    <source>
        <dbReference type="EMBL" id="KAF8481890.1"/>
    </source>
</evidence>